<geneLocation type="mitochondrion" evidence="1"/>
<proteinExistence type="predicted"/>
<name>I6WTZ6_9GLOM</name>
<organism evidence="1">
    <name type="scientific">Rhizophagus irregularis</name>
    <dbReference type="NCBI Taxonomy" id="588596"/>
    <lineage>
        <taxon>Eukaryota</taxon>
        <taxon>Fungi</taxon>
        <taxon>Fungi incertae sedis</taxon>
        <taxon>Mucoromycota</taxon>
        <taxon>Glomeromycotina</taxon>
        <taxon>Glomeromycetes</taxon>
        <taxon>Glomerales</taxon>
        <taxon>Glomeraceae</taxon>
        <taxon>Rhizophagus</taxon>
    </lineage>
</organism>
<sequence>MCLIFQMSPYLWYVFNFRILIFSNMTRFFPLSAFATLSRSIASFIPYTFKGIVWDPSTEPLPPAKSFYGIPMIPIYASSFLDLLFQYINTIINSSTHPKPFFNFIIEAQLQAGPVRTVGRGFLVEKETDLTELRAMLEGFIENFETQSGVPEDRKEESVVSSLIKVYDRSEAPAVDWTNPLAVPYSPLSSKDTPKKRSSPRATADKLEILNSQLSELKTTQLESTRQIVEAIKSIPTQAPAATPSLLSWTLTRFNSLKRKYSPPAFLGLNSRFK</sequence>
<evidence type="ECO:0000313" key="1">
    <source>
        <dbReference type="EMBL" id="AFN42487.1"/>
    </source>
</evidence>
<protein>
    <submittedName>
        <fullName evidence="1">Uncharacterized protein</fullName>
    </submittedName>
</protein>
<dbReference type="VEuPathDB" id="FungiDB:RhiirA1_386211"/>
<dbReference type="AlphaFoldDB" id="I6WTZ6"/>
<accession>I6WTZ6</accession>
<reference evidence="1" key="1">
    <citation type="journal article" date="2012" name="New Phytol.">
        <title>Comparative analysis of mitochondrial genomes of Rhizophagus irregularis - syn. Glomus irregulare - reveals a polymorphism induced by variability generating elements.</title>
        <authorList>
            <person name="Formey D."/>
            <person name="Moles M."/>
            <person name="Haouy A."/>
            <person name="Savelli B."/>
            <person name="Bouchez O."/>
            <person name="Becard G."/>
            <person name="Roux C."/>
        </authorList>
    </citation>
    <scope>NUCLEOTIDE SEQUENCE</scope>
</reference>
<keyword evidence="1" id="KW-0496">Mitochondrion</keyword>
<dbReference type="EMBL" id="JQ514224">
    <property type="protein sequence ID" value="AFN42487.1"/>
    <property type="molecule type" value="Genomic_DNA"/>
</dbReference>